<evidence type="ECO:0000256" key="3">
    <source>
        <dbReference type="ARBA" id="ARBA00040298"/>
    </source>
</evidence>
<evidence type="ECO:0000256" key="2">
    <source>
        <dbReference type="ARBA" id="ARBA00038825"/>
    </source>
</evidence>
<dbReference type="PRINTS" id="PR00419">
    <property type="entry name" value="ADXRDTASE"/>
</dbReference>
<reference evidence="6" key="1">
    <citation type="journal article" date="2019" name="Int. J. Syst. Evol. Microbiol.">
        <title>The Global Catalogue of Microorganisms (GCM) 10K type strain sequencing project: providing services to taxonomists for standard genome sequencing and annotation.</title>
        <authorList>
            <consortium name="The Broad Institute Genomics Platform"/>
            <consortium name="The Broad Institute Genome Sequencing Center for Infectious Disease"/>
            <person name="Wu L."/>
            <person name="Ma J."/>
        </authorList>
    </citation>
    <scope>NUCLEOTIDE SEQUENCE [LARGE SCALE GENOMIC DNA]</scope>
    <source>
        <strain evidence="6">JCM 19129</strain>
    </source>
</reference>
<dbReference type="PROSITE" id="PS51257">
    <property type="entry name" value="PROKAR_LIPOPROTEIN"/>
    <property type="match status" value="1"/>
</dbReference>
<feature type="domain" description="Amine oxidase" evidence="4">
    <location>
        <begin position="14"/>
        <end position="383"/>
    </location>
</feature>
<organism evidence="5 6">
    <name type="scientific">Nesterenkonia rhizosphaerae</name>
    <dbReference type="NCBI Taxonomy" id="1348272"/>
    <lineage>
        <taxon>Bacteria</taxon>
        <taxon>Bacillati</taxon>
        <taxon>Actinomycetota</taxon>
        <taxon>Actinomycetes</taxon>
        <taxon>Micrococcales</taxon>
        <taxon>Micrococcaceae</taxon>
        <taxon>Nesterenkonia</taxon>
    </lineage>
</organism>
<keyword evidence="6" id="KW-1185">Reference proteome</keyword>
<proteinExistence type="predicted"/>
<dbReference type="Proteomes" id="UP001500368">
    <property type="component" value="Unassembled WGS sequence"/>
</dbReference>
<protein>
    <recommendedName>
        <fullName evidence="3">Pyridine nucleotide-disulfide oxidoreductase domain-containing protein 2</fullName>
    </recommendedName>
</protein>
<sequence>MSMRAAVVGSGPNGLVAACVLAQAGWEVVVYEAAEAAGGALRSAEIFGSGLISDLGASVHPLNLASPAYQQLLAEAGDPNPAAGVDEAPGLQWKHPQIPAAHGYDDGPPVLLHRSLEETAAGLGADGRRWKALLQPVAENWEAVRRAAFTPPSRPYSLRGIAAEPGVGIGAGAEWGTGTGMDAEAQAESLLARTSALLQLGTRGGLPAPVTSRFFNTGRAQALFAGLAAHSTAPLSRPMTSVFGVVLGAAAHASGWPVMEGGSQRIVDALLKVLQEHGGTVQTGFRVEGLHGTSAGRQRGRRRARHRGWLISGTRVAEGKRDRHRTAEEPADVVVLDLSPQQLLALEGLRLPGAVQRAMNRWDYGPGIVKVDYLVDGPIPWAAPELAEAGTVHLGGSAGQIAASEAAVARGVLPSRPYVLVTQPAAADSTRTPDHRTVAWAYAHVPYGLDAAGTERAVRLMEAEIARQAPDFQQAILQRKVWGPADLQSWNRNLVGGTISGGLPTVLQTFSRPARPLKPYTTGVDGVYLGSASTPPGGGAHGMAGWNAAHTVLRDFS</sequence>
<accession>A0ABP9FRP3</accession>
<name>A0ABP9FRP3_9MICC</name>
<dbReference type="RefSeq" id="WP_345476469.1">
    <property type="nucleotide sequence ID" value="NZ_BAABLW010000002.1"/>
</dbReference>
<comment type="function">
    <text evidence="1">Probable oxidoreductase that may play a role as regulator of mitochondrial function.</text>
</comment>
<dbReference type="PANTHER" id="PTHR10668">
    <property type="entry name" value="PHYTOENE DEHYDROGENASE"/>
    <property type="match status" value="1"/>
</dbReference>
<evidence type="ECO:0000313" key="6">
    <source>
        <dbReference type="Proteomes" id="UP001500368"/>
    </source>
</evidence>
<evidence type="ECO:0000259" key="4">
    <source>
        <dbReference type="Pfam" id="PF01593"/>
    </source>
</evidence>
<dbReference type="InterPro" id="IPR002937">
    <property type="entry name" value="Amino_oxidase"/>
</dbReference>
<dbReference type="EMBL" id="BAABLW010000002">
    <property type="protein sequence ID" value="GAA4912997.1"/>
    <property type="molecule type" value="Genomic_DNA"/>
</dbReference>
<dbReference type="Pfam" id="PF01593">
    <property type="entry name" value="Amino_oxidase"/>
    <property type="match status" value="1"/>
</dbReference>
<evidence type="ECO:0000313" key="5">
    <source>
        <dbReference type="EMBL" id="GAA4912997.1"/>
    </source>
</evidence>
<dbReference type="Gene3D" id="3.50.50.60">
    <property type="entry name" value="FAD/NAD(P)-binding domain"/>
    <property type="match status" value="2"/>
</dbReference>
<comment type="subunit">
    <text evidence="2">Interacts with COX5B; this interaction may contribute to localize PYROXD2 to the inner face of the inner mitochondrial membrane.</text>
</comment>
<dbReference type="InterPro" id="IPR036188">
    <property type="entry name" value="FAD/NAD-bd_sf"/>
</dbReference>
<dbReference type="PANTHER" id="PTHR10668:SF105">
    <property type="entry name" value="DEHYDROGENASE-RELATED"/>
    <property type="match status" value="1"/>
</dbReference>
<dbReference type="SUPFAM" id="SSF51905">
    <property type="entry name" value="FAD/NAD(P)-binding domain"/>
    <property type="match status" value="1"/>
</dbReference>
<dbReference type="Gene3D" id="3.90.660.50">
    <property type="match status" value="1"/>
</dbReference>
<gene>
    <name evidence="5" type="ORF">GCM10025790_04570</name>
</gene>
<evidence type="ECO:0000256" key="1">
    <source>
        <dbReference type="ARBA" id="ARBA00037217"/>
    </source>
</evidence>
<comment type="caution">
    <text evidence="5">The sequence shown here is derived from an EMBL/GenBank/DDBJ whole genome shotgun (WGS) entry which is preliminary data.</text>
</comment>